<evidence type="ECO:0000256" key="1">
    <source>
        <dbReference type="PROSITE-ProRule" id="PRU00169"/>
    </source>
</evidence>
<comment type="caution">
    <text evidence="3">The sequence shown here is derived from an EMBL/GenBank/DDBJ whole genome shotgun (WGS) entry which is preliminary data.</text>
</comment>
<evidence type="ECO:0000259" key="2">
    <source>
        <dbReference type="PROSITE" id="PS50110"/>
    </source>
</evidence>
<reference evidence="3" key="1">
    <citation type="journal article" date="2014" name="Int. J. Syst. Evol. Microbiol.">
        <title>Complete genome sequence of Corynebacterium casei LMG S-19264T (=DSM 44701T), isolated from a smear-ripened cheese.</title>
        <authorList>
            <consortium name="US DOE Joint Genome Institute (JGI-PGF)"/>
            <person name="Walter F."/>
            <person name="Albersmeier A."/>
            <person name="Kalinowski J."/>
            <person name="Ruckert C."/>
        </authorList>
    </citation>
    <scope>NUCLEOTIDE SEQUENCE</scope>
    <source>
        <strain evidence="3">KCTC 22169</strain>
    </source>
</reference>
<feature type="modified residue" description="4-aspartylphosphate" evidence="1">
    <location>
        <position position="62"/>
    </location>
</feature>
<accession>A0A918KCB0</accession>
<proteinExistence type="predicted"/>
<reference evidence="3" key="2">
    <citation type="submission" date="2020-09" db="EMBL/GenBank/DDBJ databases">
        <authorList>
            <person name="Sun Q."/>
            <person name="Kim S."/>
        </authorList>
    </citation>
    <scope>NUCLEOTIDE SEQUENCE</scope>
    <source>
        <strain evidence="3">KCTC 22169</strain>
    </source>
</reference>
<dbReference type="Proteomes" id="UP000626148">
    <property type="component" value="Unassembled WGS sequence"/>
</dbReference>
<dbReference type="InterPro" id="IPR001789">
    <property type="entry name" value="Sig_transdc_resp-reg_receiver"/>
</dbReference>
<name>A0A918KCB0_9GAMM</name>
<evidence type="ECO:0000313" key="4">
    <source>
        <dbReference type="Proteomes" id="UP000626148"/>
    </source>
</evidence>
<dbReference type="AlphaFoldDB" id="A0A918KCB0"/>
<organism evidence="3 4">
    <name type="scientific">Saccharospirillum salsuginis</name>
    <dbReference type="NCBI Taxonomy" id="418750"/>
    <lineage>
        <taxon>Bacteria</taxon>
        <taxon>Pseudomonadati</taxon>
        <taxon>Pseudomonadota</taxon>
        <taxon>Gammaproteobacteria</taxon>
        <taxon>Oceanospirillales</taxon>
        <taxon>Saccharospirillaceae</taxon>
        <taxon>Saccharospirillum</taxon>
    </lineage>
</organism>
<sequence length="127" mass="13639">MTESGPQRDTEAVLLVIRSQGNRKVLGRFLAEHGLRGLEAVDEDSLATALSLDAPIRLALVDVSGFGAGTWTLCERLRTAGVPFIVLSPSRGLRASHEALAYGALSVIEKPVEKAALIHLLKRLEGR</sequence>
<dbReference type="GO" id="GO:0000160">
    <property type="term" value="P:phosphorelay signal transduction system"/>
    <property type="evidence" value="ECO:0007669"/>
    <property type="project" value="InterPro"/>
</dbReference>
<dbReference type="Gene3D" id="3.40.50.2300">
    <property type="match status" value="1"/>
</dbReference>
<dbReference type="EMBL" id="BMXR01000006">
    <property type="protein sequence ID" value="GGX56920.1"/>
    <property type="molecule type" value="Genomic_DNA"/>
</dbReference>
<feature type="domain" description="Response regulatory" evidence="2">
    <location>
        <begin position="12"/>
        <end position="125"/>
    </location>
</feature>
<protein>
    <recommendedName>
        <fullName evidence="2">Response regulatory domain-containing protein</fullName>
    </recommendedName>
</protein>
<keyword evidence="4" id="KW-1185">Reference proteome</keyword>
<dbReference type="InterPro" id="IPR011006">
    <property type="entry name" value="CheY-like_superfamily"/>
</dbReference>
<dbReference type="PROSITE" id="PS50110">
    <property type="entry name" value="RESPONSE_REGULATORY"/>
    <property type="match status" value="1"/>
</dbReference>
<dbReference type="SUPFAM" id="SSF52172">
    <property type="entry name" value="CheY-like"/>
    <property type="match status" value="1"/>
</dbReference>
<keyword evidence="1" id="KW-0597">Phosphoprotein</keyword>
<evidence type="ECO:0000313" key="3">
    <source>
        <dbReference type="EMBL" id="GGX56920.1"/>
    </source>
</evidence>
<dbReference type="RefSeq" id="WP_189609196.1">
    <property type="nucleotide sequence ID" value="NZ_BMXR01000006.1"/>
</dbReference>
<gene>
    <name evidence="3" type="ORF">GCM10007392_25490</name>
</gene>